<sequence length="55" mass="6289">MKLLITCRLVKCESHASEMDNIIQETKEFFEGACNSLLINADKDPIIDDKLHTRP</sequence>
<name>U9UZW9_RHIID</name>
<proteinExistence type="predicted"/>
<dbReference type="HOGENOM" id="CLU_3033496_0_0_1"/>
<evidence type="ECO:0000313" key="1">
    <source>
        <dbReference type="EMBL" id="ESA21156.1"/>
    </source>
</evidence>
<accession>U9UZW9</accession>
<dbReference type="AlphaFoldDB" id="U9UZW9"/>
<dbReference type="EMBL" id="KI276686">
    <property type="protein sequence ID" value="ESA21156.1"/>
    <property type="molecule type" value="Genomic_DNA"/>
</dbReference>
<reference evidence="1" key="1">
    <citation type="submission" date="2013-07" db="EMBL/GenBank/DDBJ databases">
        <title>The genome of an arbuscular mycorrhizal fungus provides insights into the evolution of the oldest plant symbiosis.</title>
        <authorList>
            <consortium name="DOE Joint Genome Institute"/>
            <person name="Tisserant E."/>
            <person name="Malbreil M."/>
            <person name="Kuo A."/>
            <person name="Kohler A."/>
            <person name="Symeonidi A."/>
            <person name="Balestrini R."/>
            <person name="Charron P."/>
            <person name="Duensing N."/>
            <person name="Frei-dit-Frey N."/>
            <person name="Gianinazzi-Pearson V."/>
            <person name="Gilbert B."/>
            <person name="Handa Y."/>
            <person name="Hijri M."/>
            <person name="Kaul R."/>
            <person name="Kawaguchi M."/>
            <person name="Krajinski F."/>
            <person name="Lammers P."/>
            <person name="Lapierre D."/>
            <person name="Masclaux F.G."/>
            <person name="Murat C."/>
            <person name="Morin E."/>
            <person name="Ndikumana S."/>
            <person name="Pagni M."/>
            <person name="Petitpierre D."/>
            <person name="Requena N."/>
            <person name="Rosikiewicz P."/>
            <person name="Riley R."/>
            <person name="Saito K."/>
            <person name="San Clemente H."/>
            <person name="Shapiro H."/>
            <person name="van Tuinen D."/>
            <person name="Becard G."/>
            <person name="Bonfante P."/>
            <person name="Paszkowski U."/>
            <person name="Shachar-Hill Y."/>
            <person name="Young J.P."/>
            <person name="Sanders I.R."/>
            <person name="Henrissat B."/>
            <person name="Rensing S.A."/>
            <person name="Grigoriev I.V."/>
            <person name="Corradi N."/>
            <person name="Roux C."/>
            <person name="Martin F."/>
        </authorList>
    </citation>
    <scope>NUCLEOTIDE SEQUENCE</scope>
    <source>
        <strain evidence="1">DAOM 197198</strain>
    </source>
</reference>
<organism evidence="1">
    <name type="scientific">Rhizophagus irregularis (strain DAOM 181602 / DAOM 197198 / MUCL 43194)</name>
    <name type="common">Arbuscular mycorrhizal fungus</name>
    <name type="synonym">Glomus intraradices</name>
    <dbReference type="NCBI Taxonomy" id="747089"/>
    <lineage>
        <taxon>Eukaryota</taxon>
        <taxon>Fungi</taxon>
        <taxon>Fungi incertae sedis</taxon>
        <taxon>Mucoromycota</taxon>
        <taxon>Glomeromycotina</taxon>
        <taxon>Glomeromycetes</taxon>
        <taxon>Glomerales</taxon>
        <taxon>Glomeraceae</taxon>
        <taxon>Rhizophagus</taxon>
    </lineage>
</organism>
<protein>
    <submittedName>
        <fullName evidence="1">Uncharacterized protein</fullName>
    </submittedName>
</protein>
<gene>
    <name evidence="1" type="ORF">GLOINDRAFT_17780</name>
</gene>